<keyword evidence="1" id="KW-1133">Transmembrane helix</keyword>
<dbReference type="Proteomes" id="UP000027265">
    <property type="component" value="Unassembled WGS sequence"/>
</dbReference>
<accession>A0A067PZF9</accession>
<gene>
    <name evidence="2" type="ORF">JAAARDRAFT_595564</name>
</gene>
<keyword evidence="1" id="KW-0472">Membrane</keyword>
<reference evidence="3" key="1">
    <citation type="journal article" date="2014" name="Proc. Natl. Acad. Sci. U.S.A.">
        <title>Extensive sampling of basidiomycete genomes demonstrates inadequacy of the white-rot/brown-rot paradigm for wood decay fungi.</title>
        <authorList>
            <person name="Riley R."/>
            <person name="Salamov A.A."/>
            <person name="Brown D.W."/>
            <person name="Nagy L.G."/>
            <person name="Floudas D."/>
            <person name="Held B.W."/>
            <person name="Levasseur A."/>
            <person name="Lombard V."/>
            <person name="Morin E."/>
            <person name="Otillar R."/>
            <person name="Lindquist E.A."/>
            <person name="Sun H."/>
            <person name="LaButti K.M."/>
            <person name="Schmutz J."/>
            <person name="Jabbour D."/>
            <person name="Luo H."/>
            <person name="Baker S.E."/>
            <person name="Pisabarro A.G."/>
            <person name="Walton J.D."/>
            <person name="Blanchette R.A."/>
            <person name="Henrissat B."/>
            <person name="Martin F."/>
            <person name="Cullen D."/>
            <person name="Hibbett D.S."/>
            <person name="Grigoriev I.V."/>
        </authorList>
    </citation>
    <scope>NUCLEOTIDE SEQUENCE [LARGE SCALE GENOMIC DNA]</scope>
    <source>
        <strain evidence="3">MUCL 33604</strain>
    </source>
</reference>
<dbReference type="AlphaFoldDB" id="A0A067PZF9"/>
<sequence>MRATESSLKLLCRCLPSILLVSCVVYYPLIFSDISRIVNCFRDRSHKRSSLPRRINVLYFRSADGPLVLLEGKRL</sequence>
<evidence type="ECO:0000313" key="2">
    <source>
        <dbReference type="EMBL" id="KDQ60089.1"/>
    </source>
</evidence>
<name>A0A067PZF9_9AGAM</name>
<dbReference type="InParanoid" id="A0A067PZF9"/>
<keyword evidence="1" id="KW-0812">Transmembrane</keyword>
<keyword evidence="3" id="KW-1185">Reference proteome</keyword>
<evidence type="ECO:0000256" key="1">
    <source>
        <dbReference type="SAM" id="Phobius"/>
    </source>
</evidence>
<proteinExistence type="predicted"/>
<dbReference type="EMBL" id="KL197714">
    <property type="protein sequence ID" value="KDQ60089.1"/>
    <property type="molecule type" value="Genomic_DNA"/>
</dbReference>
<protein>
    <submittedName>
        <fullName evidence="2">Uncharacterized protein</fullName>
    </submittedName>
</protein>
<evidence type="ECO:0000313" key="3">
    <source>
        <dbReference type="Proteomes" id="UP000027265"/>
    </source>
</evidence>
<feature type="transmembrane region" description="Helical" evidence="1">
    <location>
        <begin position="12"/>
        <end position="31"/>
    </location>
</feature>
<dbReference type="HOGENOM" id="CLU_2671408_0_0_1"/>
<organism evidence="2 3">
    <name type="scientific">Jaapia argillacea MUCL 33604</name>
    <dbReference type="NCBI Taxonomy" id="933084"/>
    <lineage>
        <taxon>Eukaryota</taxon>
        <taxon>Fungi</taxon>
        <taxon>Dikarya</taxon>
        <taxon>Basidiomycota</taxon>
        <taxon>Agaricomycotina</taxon>
        <taxon>Agaricomycetes</taxon>
        <taxon>Agaricomycetidae</taxon>
        <taxon>Jaapiales</taxon>
        <taxon>Jaapiaceae</taxon>
        <taxon>Jaapia</taxon>
    </lineage>
</organism>